<evidence type="ECO:0000313" key="4">
    <source>
        <dbReference type="Proteomes" id="UP000000674"/>
    </source>
</evidence>
<protein>
    <submittedName>
        <fullName evidence="3">Uncharacterized protein</fullName>
    </submittedName>
</protein>
<feature type="region of interest" description="Disordered" evidence="1">
    <location>
        <begin position="148"/>
        <end position="242"/>
    </location>
</feature>
<sequence>MDVSFSSWKLANEGKSPLPLSGESFAFLFDRRYTNRLNRMSRVFFEAYAKATAELALSEDRFPSLSEVEAKMEGGAVYAFKDRLMKNTEFFDELKISGVSYLIPKASHFVDSAGVYTDLIFDFGRGTVTLPSRRKVSLLKERAEIREPEAGVTAEEEKLATEKAPGIEPAGVEEMPRGEPSGEAAAEAPAQETSAEPIPSPPRHDVAEALYTEEEKEDRAGEVQQPEPSAAPETRGGAKEEIEAERRGYTRIQIGIILAALLIVAGIGAFFMYLPSLAPAQIDHVLYGAYISNSTNESVLNFDIKNSAGIEHEVELILPENIDRSVIARGGTVTVSHYKGTVVRMVSSGDSSIKVYLSEKRDSVPVVLSVSVPEGYDSGIVVHGRSYEVTKKDRELELRLNVTSERVEFDQSYMRTR</sequence>
<feature type="transmembrane region" description="Helical" evidence="2">
    <location>
        <begin position="254"/>
        <end position="274"/>
    </location>
</feature>
<evidence type="ECO:0000256" key="1">
    <source>
        <dbReference type="SAM" id="MobiDB-lite"/>
    </source>
</evidence>
<feature type="compositionally biased region" description="Basic and acidic residues" evidence="1">
    <location>
        <begin position="148"/>
        <end position="161"/>
    </location>
</feature>
<keyword evidence="2" id="KW-1133">Transmembrane helix</keyword>
<dbReference type="KEGG" id="mtp:Mthe_0735"/>
<name>A0B751_METTP</name>
<dbReference type="EMBL" id="CP000477">
    <property type="protein sequence ID" value="ABK14525.1"/>
    <property type="molecule type" value="Genomic_DNA"/>
</dbReference>
<keyword evidence="2" id="KW-0812">Transmembrane</keyword>
<gene>
    <name evidence="3" type="ordered locus">Mthe_0735</name>
</gene>
<accession>A0B751</accession>
<reference evidence="3 4" key="1">
    <citation type="submission" date="2006-10" db="EMBL/GenBank/DDBJ databases">
        <title>Complete sequence of Methanosaeta thermophila PT.</title>
        <authorList>
            <consortium name="US DOE Joint Genome Institute"/>
            <person name="Copeland A."/>
            <person name="Lucas S."/>
            <person name="Lapidus A."/>
            <person name="Barry K."/>
            <person name="Detter J.C."/>
            <person name="Glavina del Rio T."/>
            <person name="Hammon N."/>
            <person name="Israni S."/>
            <person name="Pitluck S."/>
            <person name="Chain P."/>
            <person name="Malfatti S."/>
            <person name="Shin M."/>
            <person name="Vergez L."/>
            <person name="Schmutz J."/>
            <person name="Larimer F."/>
            <person name="Land M."/>
            <person name="Hauser L."/>
            <person name="Kyrpides N."/>
            <person name="Kim E."/>
            <person name="Smith K.S."/>
            <person name="Ingram-Smith C."/>
            <person name="Richardson P."/>
        </authorList>
    </citation>
    <scope>NUCLEOTIDE SEQUENCE [LARGE SCALE GENOMIC DNA]</scope>
    <source>
        <strain evidence="4">DSM 6194 / JCM 14653 / NBRC 101360 / PT</strain>
    </source>
</reference>
<dbReference type="STRING" id="349307.Mthe_0735"/>
<dbReference type="AlphaFoldDB" id="A0B751"/>
<dbReference type="HOGENOM" id="CLU_658269_0_0_2"/>
<keyword evidence="2" id="KW-0472">Membrane</keyword>
<feature type="compositionally biased region" description="Low complexity" evidence="1">
    <location>
        <begin position="178"/>
        <end position="197"/>
    </location>
</feature>
<evidence type="ECO:0000313" key="3">
    <source>
        <dbReference type="EMBL" id="ABK14525.1"/>
    </source>
</evidence>
<dbReference type="Proteomes" id="UP000000674">
    <property type="component" value="Chromosome"/>
</dbReference>
<evidence type="ECO:0000256" key="2">
    <source>
        <dbReference type="SAM" id="Phobius"/>
    </source>
</evidence>
<proteinExistence type="predicted"/>
<keyword evidence="4" id="KW-1185">Reference proteome</keyword>
<organism evidence="3 4">
    <name type="scientific">Methanothrix thermoacetophila (strain DSM 6194 / JCM 14653 / NBRC 101360 / PT)</name>
    <name type="common">Methanosaeta thermophila</name>
    <dbReference type="NCBI Taxonomy" id="349307"/>
    <lineage>
        <taxon>Archaea</taxon>
        <taxon>Methanobacteriati</taxon>
        <taxon>Methanobacteriota</taxon>
        <taxon>Stenosarchaea group</taxon>
        <taxon>Methanomicrobia</taxon>
        <taxon>Methanotrichales</taxon>
        <taxon>Methanotrichaceae</taxon>
        <taxon>Methanothrix</taxon>
    </lineage>
</organism>